<protein>
    <submittedName>
        <fullName evidence="1">F-box protein</fullName>
    </submittedName>
</protein>
<accession>A0AAD7PD01</accession>
<dbReference type="SUPFAM" id="SSF81383">
    <property type="entry name" value="F-box domain"/>
    <property type="match status" value="1"/>
</dbReference>
<dbReference type="Gene3D" id="1.20.1280.50">
    <property type="match status" value="1"/>
</dbReference>
<dbReference type="InterPro" id="IPR055336">
    <property type="entry name" value="At4g00755-like"/>
</dbReference>
<dbReference type="InterPro" id="IPR036047">
    <property type="entry name" value="F-box-like_dom_sf"/>
</dbReference>
<evidence type="ECO:0000313" key="1">
    <source>
        <dbReference type="EMBL" id="KAJ7951073.1"/>
    </source>
</evidence>
<reference evidence="1" key="1">
    <citation type="journal article" date="2023" name="Science">
        <title>Elucidation of the pathway for biosynthesis of saponin adjuvants from the soapbark tree.</title>
        <authorList>
            <person name="Reed J."/>
            <person name="Orme A."/>
            <person name="El-Demerdash A."/>
            <person name="Owen C."/>
            <person name="Martin L.B.B."/>
            <person name="Misra R.C."/>
            <person name="Kikuchi S."/>
            <person name="Rejzek M."/>
            <person name="Martin A.C."/>
            <person name="Harkess A."/>
            <person name="Leebens-Mack J."/>
            <person name="Louveau T."/>
            <person name="Stephenson M.J."/>
            <person name="Osbourn A."/>
        </authorList>
    </citation>
    <scope>NUCLEOTIDE SEQUENCE</scope>
    <source>
        <strain evidence="1">S10</strain>
    </source>
</reference>
<name>A0AAD7PD01_QUISA</name>
<sequence length="383" mass="43214">MGSSMDFFNWLDPDMSIKILMCLDDPADFVRVSSVSRSWCHSVIVNGLCKQLCLRMFPQLSRVASVVELNKHEAKEPVEVGSSYIMEWEALQRDHRVYAYLARASISSTVGNCISNAISASSTDYPEESIDNTLEPRDMVSGRPSYWSSKGQSNPAVPETLLYKLVYDFCVINEINILPFQAFFQMGYPIYSAKSVRFRMGHPKTSTDIKSSDLILKSSDASADNEFIWTYTSQEFPMAQENCLQKFKLPEPVLCIGGILQIELLGRVQRQEMDGLFYICVSHVQVVGRSLSPAFGVEILDSSGEFILKNDQLLHCPTKTSLSDNEPNAVSADYLQRQVRDLQNIVDLMQENVQIVEPLGWDGDEDDDFWIHGGADFEEEYAL</sequence>
<organism evidence="1 2">
    <name type="scientific">Quillaja saponaria</name>
    <name type="common">Soap bark tree</name>
    <dbReference type="NCBI Taxonomy" id="32244"/>
    <lineage>
        <taxon>Eukaryota</taxon>
        <taxon>Viridiplantae</taxon>
        <taxon>Streptophyta</taxon>
        <taxon>Embryophyta</taxon>
        <taxon>Tracheophyta</taxon>
        <taxon>Spermatophyta</taxon>
        <taxon>Magnoliopsida</taxon>
        <taxon>eudicotyledons</taxon>
        <taxon>Gunneridae</taxon>
        <taxon>Pentapetalae</taxon>
        <taxon>rosids</taxon>
        <taxon>fabids</taxon>
        <taxon>Fabales</taxon>
        <taxon>Quillajaceae</taxon>
        <taxon>Quillaja</taxon>
    </lineage>
</organism>
<dbReference type="PANTHER" id="PTHR39741:SF14">
    <property type="entry name" value="F-BOX DOMAIN-CONTAINING PROTEIN"/>
    <property type="match status" value="1"/>
</dbReference>
<keyword evidence="2" id="KW-1185">Reference proteome</keyword>
<comment type="caution">
    <text evidence="1">The sequence shown here is derived from an EMBL/GenBank/DDBJ whole genome shotgun (WGS) entry which is preliminary data.</text>
</comment>
<proteinExistence type="predicted"/>
<dbReference type="KEGG" id="qsa:O6P43_027171"/>
<dbReference type="EMBL" id="JARAOO010000011">
    <property type="protein sequence ID" value="KAJ7951073.1"/>
    <property type="molecule type" value="Genomic_DNA"/>
</dbReference>
<gene>
    <name evidence="1" type="ORF">O6P43_027171</name>
</gene>
<evidence type="ECO:0000313" key="2">
    <source>
        <dbReference type="Proteomes" id="UP001163823"/>
    </source>
</evidence>
<dbReference type="PANTHER" id="PTHR39741">
    <property type="entry name" value="F-BOX DOMAIN CONTAINING PROTEIN, EXPRESSED"/>
    <property type="match status" value="1"/>
</dbReference>
<dbReference type="Proteomes" id="UP001163823">
    <property type="component" value="Chromosome 11"/>
</dbReference>
<dbReference type="AlphaFoldDB" id="A0AAD7PD01"/>